<feature type="transmembrane region" description="Helical" evidence="8">
    <location>
        <begin position="521"/>
        <end position="541"/>
    </location>
</feature>
<dbReference type="EMBL" id="LSRX01000109">
    <property type="protein sequence ID" value="OLQ08825.1"/>
    <property type="molecule type" value="Genomic_DNA"/>
</dbReference>
<dbReference type="OrthoDB" id="409000at2759"/>
<evidence type="ECO:0000256" key="1">
    <source>
        <dbReference type="ARBA" id="ARBA00004141"/>
    </source>
</evidence>
<keyword evidence="5 8" id="KW-1133">Transmembrane helix</keyword>
<comment type="caution">
    <text evidence="11">The sequence shown here is derived from an EMBL/GenBank/DDBJ whole genome shotgun (WGS) entry which is preliminary data.</text>
</comment>
<evidence type="ECO:0000256" key="2">
    <source>
        <dbReference type="ARBA" id="ARBA00007015"/>
    </source>
</evidence>
<dbReference type="Pfam" id="PF01712">
    <property type="entry name" value="dNK"/>
    <property type="match status" value="1"/>
</dbReference>
<dbReference type="SUPFAM" id="SSF52540">
    <property type="entry name" value="P-loop containing nucleoside triphosphate hydrolases"/>
    <property type="match status" value="1"/>
</dbReference>
<dbReference type="InterPro" id="IPR011600">
    <property type="entry name" value="Pept_C14_caspase"/>
</dbReference>
<dbReference type="GO" id="GO:0004197">
    <property type="term" value="F:cysteine-type endopeptidase activity"/>
    <property type="evidence" value="ECO:0007669"/>
    <property type="project" value="InterPro"/>
</dbReference>
<feature type="transmembrane region" description="Helical" evidence="8">
    <location>
        <begin position="409"/>
        <end position="433"/>
    </location>
</feature>
<feature type="transmembrane region" description="Helical" evidence="8">
    <location>
        <begin position="131"/>
        <end position="153"/>
    </location>
</feature>
<feature type="transmembrane region" description="Helical" evidence="8">
    <location>
        <begin position="165"/>
        <end position="184"/>
    </location>
</feature>
<feature type="transmembrane region" description="Helical" evidence="8">
    <location>
        <begin position="562"/>
        <end position="582"/>
    </location>
</feature>
<dbReference type="InterPro" id="IPR027417">
    <property type="entry name" value="P-loop_NTPase"/>
</dbReference>
<evidence type="ECO:0000256" key="5">
    <source>
        <dbReference type="ARBA" id="ARBA00022989"/>
    </source>
</evidence>
<accession>A0A1Q9EN20</accession>
<dbReference type="GO" id="GO:0016301">
    <property type="term" value="F:kinase activity"/>
    <property type="evidence" value="ECO:0007669"/>
    <property type="project" value="UniProtKB-KW"/>
</dbReference>
<protein>
    <submittedName>
        <fullName evidence="11">Putative kinase protein</fullName>
    </submittedName>
</protein>
<dbReference type="InterPro" id="IPR031314">
    <property type="entry name" value="DNK_dom"/>
</dbReference>
<feature type="region of interest" description="Disordered" evidence="7">
    <location>
        <begin position="689"/>
        <end position="716"/>
    </location>
</feature>
<evidence type="ECO:0000313" key="12">
    <source>
        <dbReference type="Proteomes" id="UP000186817"/>
    </source>
</evidence>
<dbReference type="Gene3D" id="1.20.1250.20">
    <property type="entry name" value="MFS general substrate transporter like domains"/>
    <property type="match status" value="1"/>
</dbReference>
<feature type="region of interest" description="Disordered" evidence="7">
    <location>
        <begin position="1"/>
        <end position="26"/>
    </location>
</feature>
<keyword evidence="11" id="KW-0418">Kinase</keyword>
<keyword evidence="11" id="KW-0808">Transferase</keyword>
<feature type="domain" description="Deoxynucleoside kinase" evidence="10">
    <location>
        <begin position="1476"/>
        <end position="1668"/>
    </location>
</feature>
<comment type="similarity">
    <text evidence="2">Belongs to the major facilitator superfamily. Folate-biopterin transporter (TC 2.A.71) family.</text>
</comment>
<feature type="transmembrane region" description="Helical" evidence="8">
    <location>
        <begin position="262"/>
        <end position="284"/>
    </location>
</feature>
<feature type="transmembrane region" description="Helical" evidence="8">
    <location>
        <begin position="337"/>
        <end position="357"/>
    </location>
</feature>
<keyword evidence="3" id="KW-0813">Transport</keyword>
<dbReference type="PANTHER" id="PTHR31585:SF5">
    <property type="entry name" value="RNA-BINDING S4 DOMAIN-CONTAINING PROTEIN"/>
    <property type="match status" value="1"/>
</dbReference>
<evidence type="ECO:0000256" key="4">
    <source>
        <dbReference type="ARBA" id="ARBA00022692"/>
    </source>
</evidence>
<evidence type="ECO:0000256" key="7">
    <source>
        <dbReference type="SAM" id="MobiDB-lite"/>
    </source>
</evidence>
<evidence type="ECO:0000313" key="11">
    <source>
        <dbReference type="EMBL" id="OLQ08825.1"/>
    </source>
</evidence>
<evidence type="ECO:0000259" key="9">
    <source>
        <dbReference type="Pfam" id="PF00656"/>
    </source>
</evidence>
<evidence type="ECO:0000256" key="8">
    <source>
        <dbReference type="SAM" id="Phobius"/>
    </source>
</evidence>
<name>A0A1Q9EN20_SYMMI</name>
<feature type="domain" description="Peptidase C14 caspase" evidence="9">
    <location>
        <begin position="1286"/>
        <end position="1383"/>
    </location>
</feature>
<dbReference type="Proteomes" id="UP000186817">
    <property type="component" value="Unassembled WGS sequence"/>
</dbReference>
<dbReference type="SUPFAM" id="SSF103473">
    <property type="entry name" value="MFS general substrate transporter"/>
    <property type="match status" value="1"/>
</dbReference>
<comment type="subcellular location">
    <subcellularLocation>
        <location evidence="1">Membrane</location>
        <topology evidence="1">Multi-pass membrane protein</topology>
    </subcellularLocation>
</comment>
<dbReference type="Gene3D" id="3.40.50.1460">
    <property type="match status" value="1"/>
</dbReference>
<dbReference type="Gene3D" id="3.40.50.300">
    <property type="entry name" value="P-loop containing nucleotide triphosphate hydrolases"/>
    <property type="match status" value="1"/>
</dbReference>
<evidence type="ECO:0000259" key="10">
    <source>
        <dbReference type="Pfam" id="PF01712"/>
    </source>
</evidence>
<feature type="transmembrane region" description="Helical" evidence="8">
    <location>
        <begin position="377"/>
        <end position="397"/>
    </location>
</feature>
<keyword evidence="12" id="KW-1185">Reference proteome</keyword>
<keyword evidence="6 8" id="KW-0472">Membrane</keyword>
<dbReference type="Pfam" id="PF00656">
    <property type="entry name" value="Peptidase_C14"/>
    <property type="match status" value="1"/>
</dbReference>
<dbReference type="PANTHER" id="PTHR31585">
    <property type="entry name" value="FOLATE-BIOPTERIN TRANSPORTER 1, CHLOROPLASTIC"/>
    <property type="match status" value="1"/>
</dbReference>
<evidence type="ECO:0000256" key="3">
    <source>
        <dbReference type="ARBA" id="ARBA00022448"/>
    </source>
</evidence>
<proteinExistence type="inferred from homology"/>
<dbReference type="InterPro" id="IPR036259">
    <property type="entry name" value="MFS_trans_sf"/>
</dbReference>
<keyword evidence="4 8" id="KW-0812">Transmembrane</keyword>
<feature type="transmembrane region" description="Helical" evidence="8">
    <location>
        <begin position="296"/>
        <end position="316"/>
    </location>
</feature>
<dbReference type="GO" id="GO:0016020">
    <property type="term" value="C:membrane"/>
    <property type="evidence" value="ECO:0007669"/>
    <property type="project" value="UniProtKB-SubCell"/>
</dbReference>
<organism evidence="11 12">
    <name type="scientific">Symbiodinium microadriaticum</name>
    <name type="common">Dinoflagellate</name>
    <name type="synonym">Zooxanthella microadriatica</name>
    <dbReference type="NCBI Taxonomy" id="2951"/>
    <lineage>
        <taxon>Eukaryota</taxon>
        <taxon>Sar</taxon>
        <taxon>Alveolata</taxon>
        <taxon>Dinophyceae</taxon>
        <taxon>Suessiales</taxon>
        <taxon>Symbiodiniaceae</taxon>
        <taxon>Symbiodinium</taxon>
    </lineage>
</organism>
<sequence>MPASVNFDEESVAATSQGSPETEHTGVSFASSLEHTGDTRSGGLKKAHSYLSQCTTHLSHEGSSAASVSELNVIKPDVENALGVEPCEEVSIWTWRSIGIVFNGFLLAFLSATCTGVAYGFFLGYMGLDSYVMSSITALMKLPDVFLLPYGVISDCFPIRGQKRKPWILVSWAISALALLALSLKPQPAPFYCQYETGDYNWDVPPCNPGIHKEKNWYIFPMFILTAGLQMGSVNGQALLLEYSQREPMERRGKIKAEMTMVCTAGALASSVVIGIFMNGKAYLGTFDWGLSFSGLMTVCLVLVLCIIPVTVLCVYEPQKSGQRTSCRAHVKGSWDLVQTKALSSLLFFAFFVQFLVSLTTTAGPMVRSQWAHVKVLQQQMFGMAGMGVMMAATWVYKTSFLQLSWRKAILIAIISVTVLDAVPQFLATFGVVRNQYFYLGEDVVSSIPNAMLQLVSNLMIIELAEPGREGLCYGLIGTFQQSAIPFATVISNQVYGLFNPKLSSLENYILDTPQFRSTVAWSYVLTYSTSFLALALLPMIPWQKAEAQRRKREWSSNSVMAAFVLLIPAMCLIYGIFVLLLTSQPETACLRWVGGQGCEMQGCSLDVLMPGLRSQGVLSPTSELMSNLTSTSSDSDFYTAWCRMYSYELFTPKTSEVSTVWDAFFHPPPPPPPPPRHRRSSLWDVSATVPQERPENGSEVQWGNPYGPDPPAEVAPPAAEPVIEDASQEATKLSAISSSCREEGFRPDSTFAEDMSTPCSSTPPVEEPAFAALANLRVSAEMPGAPESFTLSEYYSRQGPLSPCSPASTVNYGGREARFSHELTEYNYGRQGLLSPAPTEYVFDREAWSPASTQIGAPLPERGGQGLAGGFSPKFPSGVPIKPDDLLREHNDCLFGMPPPDDSTAHRNWPHFCQDPTEVSENCFEKNSAHWCGLEPKIDSTHWMIGAYNSVMSSLDFITGAKPARVSEGYTAMPSRSDAHSVPSPLLELPPAPSNALPQHRTLCPASTTEMRPPSAPLPAPQSLPSLLGHRRRVSQVADVFKTHLPGELPCSPMSFDELTQRGIPRASHVRRRAARIAEDPVVRDAAGWSLQPHTLQLRALIGSKVLRPTAKVPEVGCYYSVIVTVTTTKNRNINKNYVLDSKIQIPMETFDGFTVGASEPQKPRAAAINWRLRAAAATALCLAALFLCYWRLVLAHDTPRNPEEEPAGKAPVIPAFVLNLDRRADRLQNISRALHQQDLSAQNGRDSTQTQQFDIVSAVRQSEHTDLPDVVTRMRYELCEFTKCKAVVVGNNDYRHAPHGKLDNCIPDAVRVATALKAGQFPDAKPLENLDRASMFRAVESLSESDFTWFHFSGHGVLYEGEVYLVPVDSERNEDNIRLKSVLERVRKYRYIITKRSEVSLQRGQAEHELAGLAAIEDERFYELRRAVEMEAARRCNQPGDYCGIGWTPPWSLLQAGLSEDEGSKVTRAKQCLIILDGLIGCGKTTFLRKLQENHSENIRFVTEPVGKHEPDTWWSDLHDLYRVMRAGNQEEKIAATFKLECKVWQHHFRVATERQTHTFTERGLGSTARVFCKVCTEDGLLTEGQREYFLKAYEKYSSDESLRPTLILYFKLPTHVADARIKVRADREDREFEKDVPLPYLERLYCAYDEFLSNHEDVIVVDSNNPPEDMMVEIAVRVEEKLRRRAPWLFQRTCRVSAPNGLAFGEHLKESLVPEWIWHLALERDRQHMPTLGGPLTKGAVALIVGHARMWEHLLRSKAPWGIFMEDDLMFFHPGLETLFGQLGNSQLPAPGKDWDYLQIQGGDCPQQSRPPLHILAGTGYNTGMYILTIEAAKRAIQAHFPMVNEQLDNPENFLRSQCRGHRVCPAAAQQHGSLVDSDVQIPPKAAIFKEEPVIPDCPVLAKGEMLLPDLLDPEASDLGFRA</sequence>
<gene>
    <name evidence="11" type="primary">IIV3-029R</name>
    <name evidence="11" type="ORF">AK812_SmicGene7634</name>
</gene>
<dbReference type="InterPro" id="IPR039309">
    <property type="entry name" value="BT1"/>
</dbReference>
<reference evidence="11 12" key="1">
    <citation type="submission" date="2016-02" db="EMBL/GenBank/DDBJ databases">
        <title>Genome analysis of coral dinoflagellate symbionts highlights evolutionary adaptations to a symbiotic lifestyle.</title>
        <authorList>
            <person name="Aranda M."/>
            <person name="Li Y."/>
            <person name="Liew Y.J."/>
            <person name="Baumgarten S."/>
            <person name="Simakov O."/>
            <person name="Wilson M."/>
            <person name="Piel J."/>
            <person name="Ashoor H."/>
            <person name="Bougouffa S."/>
            <person name="Bajic V.B."/>
            <person name="Ryu T."/>
            <person name="Ravasi T."/>
            <person name="Bayer T."/>
            <person name="Micklem G."/>
            <person name="Kim H."/>
            <person name="Bhak J."/>
            <person name="Lajeunesse T.C."/>
            <person name="Voolstra C.R."/>
        </authorList>
    </citation>
    <scope>NUCLEOTIDE SEQUENCE [LARGE SCALE GENOMIC DNA]</scope>
    <source>
        <strain evidence="11 12">CCMP2467</strain>
    </source>
</reference>
<feature type="transmembrane region" description="Helical" evidence="8">
    <location>
        <begin position="218"/>
        <end position="241"/>
    </location>
</feature>
<feature type="region of interest" description="Disordered" evidence="7">
    <location>
        <begin position="738"/>
        <end position="765"/>
    </location>
</feature>
<evidence type="ECO:0000256" key="6">
    <source>
        <dbReference type="ARBA" id="ARBA00023136"/>
    </source>
</evidence>
<dbReference type="GO" id="GO:0006508">
    <property type="term" value="P:proteolysis"/>
    <property type="evidence" value="ECO:0007669"/>
    <property type="project" value="InterPro"/>
</dbReference>
<feature type="transmembrane region" description="Helical" evidence="8">
    <location>
        <begin position="100"/>
        <end position="125"/>
    </location>
</feature>